<dbReference type="Pfam" id="PF13639">
    <property type="entry name" value="zf-RING_2"/>
    <property type="match status" value="1"/>
</dbReference>
<accession>A0A6A5KJ56</accession>
<dbReference type="OrthoDB" id="8062037at2759"/>
<gene>
    <name evidence="3" type="ORF">BDW02DRAFT_267332</name>
</gene>
<keyword evidence="4" id="KW-1185">Reference proteome</keyword>
<dbReference type="PROSITE" id="PS50089">
    <property type="entry name" value="ZF_RING_2"/>
    <property type="match status" value="1"/>
</dbReference>
<dbReference type="SMART" id="SM00184">
    <property type="entry name" value="RING"/>
    <property type="match status" value="1"/>
</dbReference>
<evidence type="ECO:0000313" key="4">
    <source>
        <dbReference type="Proteomes" id="UP000800040"/>
    </source>
</evidence>
<dbReference type="SUPFAM" id="SSF57850">
    <property type="entry name" value="RING/U-box"/>
    <property type="match status" value="1"/>
</dbReference>
<dbReference type="InterPro" id="IPR001841">
    <property type="entry name" value="Znf_RING"/>
</dbReference>
<evidence type="ECO:0000313" key="3">
    <source>
        <dbReference type="EMBL" id="KAF1835869.1"/>
    </source>
</evidence>
<dbReference type="Proteomes" id="UP000800040">
    <property type="component" value="Unassembled WGS sequence"/>
</dbReference>
<dbReference type="InterPro" id="IPR013083">
    <property type="entry name" value="Znf_RING/FYVE/PHD"/>
</dbReference>
<dbReference type="Gene3D" id="3.30.40.10">
    <property type="entry name" value="Zinc/RING finger domain, C3HC4 (zinc finger)"/>
    <property type="match status" value="1"/>
</dbReference>
<evidence type="ECO:0000256" key="1">
    <source>
        <dbReference type="PROSITE-ProRule" id="PRU00175"/>
    </source>
</evidence>
<proteinExistence type="predicted"/>
<dbReference type="EMBL" id="ML975281">
    <property type="protein sequence ID" value="KAF1835869.1"/>
    <property type="molecule type" value="Genomic_DNA"/>
</dbReference>
<keyword evidence="1" id="KW-0479">Metal-binding</keyword>
<sequence length="185" mass="21388">MTANQPERDDYLQQIWSSQLCPLIDSPDPDLSNECGICMSNFNDTTTKRIRLSCGHRHYCYSCLAKWAFSGCTTCPLCRTELWRRPRLNFRPASFLSRPHSSGTSTNPYAIYSMLHQRPLPLPGQSSRAPPSERHRVDFQLRRATARATITIPTAPPEARNYQRREHITICLEFRMISSNRGYFF</sequence>
<dbReference type="GO" id="GO:0008270">
    <property type="term" value="F:zinc ion binding"/>
    <property type="evidence" value="ECO:0007669"/>
    <property type="project" value="UniProtKB-KW"/>
</dbReference>
<keyword evidence="1" id="KW-0863">Zinc-finger</keyword>
<keyword evidence="1" id="KW-0862">Zinc</keyword>
<feature type="domain" description="RING-type" evidence="2">
    <location>
        <begin position="35"/>
        <end position="79"/>
    </location>
</feature>
<reference evidence="3" key="1">
    <citation type="submission" date="2020-01" db="EMBL/GenBank/DDBJ databases">
        <authorList>
            <consortium name="DOE Joint Genome Institute"/>
            <person name="Haridas S."/>
            <person name="Albert R."/>
            <person name="Binder M."/>
            <person name="Bloem J."/>
            <person name="Labutti K."/>
            <person name="Salamov A."/>
            <person name="Andreopoulos B."/>
            <person name="Baker S.E."/>
            <person name="Barry K."/>
            <person name="Bills G."/>
            <person name="Bluhm B.H."/>
            <person name="Cannon C."/>
            <person name="Castanera R."/>
            <person name="Culley D.E."/>
            <person name="Daum C."/>
            <person name="Ezra D."/>
            <person name="Gonzalez J.B."/>
            <person name="Henrissat B."/>
            <person name="Kuo A."/>
            <person name="Liang C."/>
            <person name="Lipzen A."/>
            <person name="Lutzoni F."/>
            <person name="Magnuson J."/>
            <person name="Mondo S."/>
            <person name="Nolan M."/>
            <person name="Ohm R."/>
            <person name="Pangilinan J."/>
            <person name="Park H.-J."/>
            <person name="Ramirez L."/>
            <person name="Alfaro M."/>
            <person name="Sun H."/>
            <person name="Tritt A."/>
            <person name="Yoshinaga Y."/>
            <person name="Zwiers L.-H."/>
            <person name="Turgeon B.G."/>
            <person name="Goodwin S.B."/>
            <person name="Spatafora J.W."/>
            <person name="Crous P.W."/>
            <person name="Grigoriev I.V."/>
        </authorList>
    </citation>
    <scope>NUCLEOTIDE SEQUENCE</scope>
    <source>
        <strain evidence="3">P77</strain>
    </source>
</reference>
<dbReference type="AlphaFoldDB" id="A0A6A5KJ56"/>
<name>A0A6A5KJ56_9PLEO</name>
<organism evidence="3 4">
    <name type="scientific">Decorospora gaudefroyi</name>
    <dbReference type="NCBI Taxonomy" id="184978"/>
    <lineage>
        <taxon>Eukaryota</taxon>
        <taxon>Fungi</taxon>
        <taxon>Dikarya</taxon>
        <taxon>Ascomycota</taxon>
        <taxon>Pezizomycotina</taxon>
        <taxon>Dothideomycetes</taxon>
        <taxon>Pleosporomycetidae</taxon>
        <taxon>Pleosporales</taxon>
        <taxon>Pleosporineae</taxon>
        <taxon>Pleosporaceae</taxon>
        <taxon>Decorospora</taxon>
    </lineage>
</organism>
<protein>
    <recommendedName>
        <fullName evidence="2">RING-type domain-containing protein</fullName>
    </recommendedName>
</protein>
<evidence type="ECO:0000259" key="2">
    <source>
        <dbReference type="PROSITE" id="PS50089"/>
    </source>
</evidence>